<protein>
    <submittedName>
        <fullName evidence="1">Uncharacterized protein</fullName>
    </submittedName>
</protein>
<name>A0ABT5VU30_9BACT</name>
<keyword evidence="2" id="KW-1185">Reference proteome</keyword>
<accession>A0ABT5VU30</accession>
<comment type="caution">
    <text evidence="1">The sequence shown here is derived from an EMBL/GenBank/DDBJ whole genome shotgun (WGS) entry which is preliminary data.</text>
</comment>
<proteinExistence type="predicted"/>
<reference evidence="1 2" key="1">
    <citation type="submission" date="2022-01" db="EMBL/GenBank/DDBJ databases">
        <title>Labilibaculum sp. nov, a marine bacterium isolated from Antarctica.</title>
        <authorList>
            <person name="Dai W."/>
        </authorList>
    </citation>
    <scope>NUCLEOTIDE SEQUENCE [LARGE SCALE GENOMIC DNA]</scope>
    <source>
        <strain evidence="1 2">DW002</strain>
    </source>
</reference>
<dbReference type="RefSeq" id="WP_275109103.1">
    <property type="nucleotide sequence ID" value="NZ_JAKJSC010000001.1"/>
</dbReference>
<dbReference type="EMBL" id="JAKJSC010000001">
    <property type="protein sequence ID" value="MDE5417764.1"/>
    <property type="molecule type" value="Genomic_DNA"/>
</dbReference>
<evidence type="ECO:0000313" key="1">
    <source>
        <dbReference type="EMBL" id="MDE5417764.1"/>
    </source>
</evidence>
<sequence length="78" mass="9840">MRRFYSLKDMERERYRLYLEKELVVYKLKYFYRNTRESYRLENIVKDSVGTWLGKFISRLIWKKNNSEMTKEEIKTEV</sequence>
<organism evidence="1 2">
    <name type="scientific">Paralabilibaculum antarcticum</name>
    <dbReference type="NCBI Taxonomy" id="2912572"/>
    <lineage>
        <taxon>Bacteria</taxon>
        <taxon>Pseudomonadati</taxon>
        <taxon>Bacteroidota</taxon>
        <taxon>Bacteroidia</taxon>
        <taxon>Marinilabiliales</taxon>
        <taxon>Marinifilaceae</taxon>
        <taxon>Paralabilibaculum</taxon>
    </lineage>
</organism>
<gene>
    <name evidence="1" type="ORF">L3049_07060</name>
</gene>
<evidence type="ECO:0000313" key="2">
    <source>
        <dbReference type="Proteomes" id="UP001528920"/>
    </source>
</evidence>
<dbReference type="Proteomes" id="UP001528920">
    <property type="component" value="Unassembled WGS sequence"/>
</dbReference>